<keyword evidence="3 6" id="KW-0547">Nucleotide-binding</keyword>
<feature type="domain" description="Polyphosphate kinase middle" evidence="8">
    <location>
        <begin position="116"/>
        <end position="299"/>
    </location>
</feature>
<comment type="similarity">
    <text evidence="6 7">Belongs to the polyphosphate kinase 1 (PPK1) family.</text>
</comment>
<keyword evidence="6" id="KW-0479">Metal-binding</keyword>
<dbReference type="PANTHER" id="PTHR30218:SF0">
    <property type="entry name" value="POLYPHOSPHATE KINASE"/>
    <property type="match status" value="1"/>
</dbReference>
<dbReference type="SUPFAM" id="SSF140356">
    <property type="entry name" value="PPK N-terminal domain-like"/>
    <property type="match status" value="1"/>
</dbReference>
<keyword evidence="2 6" id="KW-0808">Transferase</keyword>
<keyword evidence="4 6" id="KW-0418">Kinase</keyword>
<evidence type="ECO:0000313" key="12">
    <source>
        <dbReference type="EMBL" id="MBB3196232.1"/>
    </source>
</evidence>
<comment type="catalytic activity">
    <reaction evidence="6 7">
        <text>[phosphate](n) + ATP = [phosphate](n+1) + ADP</text>
        <dbReference type="Rhea" id="RHEA:19573"/>
        <dbReference type="Rhea" id="RHEA-COMP:9859"/>
        <dbReference type="Rhea" id="RHEA-COMP:14280"/>
        <dbReference type="ChEBI" id="CHEBI:16838"/>
        <dbReference type="ChEBI" id="CHEBI:30616"/>
        <dbReference type="ChEBI" id="CHEBI:456216"/>
        <dbReference type="EC" id="2.7.4.1"/>
    </reaction>
</comment>
<sequence>MTSSAVSLLNREQAILEFNRRVLAQAQRRDVPLLERLRYICIVSSNLDEFFEVRFADMLDAQRDGSGLVTSRDVERVARAAHELIDQQYGIFNDQVMPELREHSIQILNHADRTTEQRAWVARFFEREVRPLLVPVGLDPAHPFPQVANKSLHFVARLSGKDALGRDTRIAIVKVPRVLPRVIKLPPEISSGRQSFVLLTSVIRAHLEELFPGRQVEAFSQFRVTRDSDLEVDEEEIANLRHALRSGLTTRHFGRAVRLEVVNTCPEELSRFLLEQFALPEAALYRVNGPVNLVRLNELIDQTDADDLRFQPYEPSWPTRRLPRGKSILDKLRSKGDILLHHPFESFDPVVQLLREAVEDPDVLAIQQTIYRTGSQSVLADLLIEAARRGKEVLAVVELKARFDEEANINWAERLEAVGAQVVYGIVGLKTHAKLMLITRREGGRLRRYGHLSTGNYNPKTARFYTDLGYLTADTDLTADMDLVFRQLASLSKFKAPRKLLLAPFNLHRTMCETLALVEAAARRGEPARVVLKINALTDAELIQSLISAGQAGARIDLIVRGACMLPPGLPGITDNILVRSVVGRFLEHSRIFYFRWGKTEAEESLYLSSADWMSRNMLRRIEVAWPVLDPKLRQRVIDEGLVPYLHDTRDAWQLRSDGTSQRVNGVDGISAQQALMQLFHVEEE</sequence>
<dbReference type="Pfam" id="PF13089">
    <property type="entry name" value="PP_kinase_N"/>
    <property type="match status" value="1"/>
</dbReference>
<dbReference type="NCBIfam" id="NF003921">
    <property type="entry name" value="PRK05443.2-2"/>
    <property type="match status" value="1"/>
</dbReference>
<dbReference type="InterPro" id="IPR041108">
    <property type="entry name" value="PP_kinase_C_1"/>
</dbReference>
<feature type="active site" description="Phosphohistidine intermediate" evidence="6">
    <location>
        <position position="432"/>
    </location>
</feature>
<feature type="domain" description="Polyphosphate kinase C-terminal" evidence="10">
    <location>
        <begin position="500"/>
        <end position="665"/>
    </location>
</feature>
<evidence type="ECO:0000256" key="5">
    <source>
        <dbReference type="ARBA" id="ARBA00022840"/>
    </source>
</evidence>
<dbReference type="SUPFAM" id="SSF143724">
    <property type="entry name" value="PHP14-like"/>
    <property type="match status" value="1"/>
</dbReference>
<evidence type="ECO:0000256" key="1">
    <source>
        <dbReference type="ARBA" id="ARBA00022553"/>
    </source>
</evidence>
<accession>A0ABR6GVU5</accession>
<organism evidence="12 13">
    <name type="scientific">Roseateles terrae</name>
    <dbReference type="NCBI Taxonomy" id="431060"/>
    <lineage>
        <taxon>Bacteria</taxon>
        <taxon>Pseudomonadati</taxon>
        <taxon>Pseudomonadota</taxon>
        <taxon>Betaproteobacteria</taxon>
        <taxon>Burkholderiales</taxon>
        <taxon>Sphaerotilaceae</taxon>
        <taxon>Roseateles</taxon>
    </lineage>
</organism>
<evidence type="ECO:0000256" key="7">
    <source>
        <dbReference type="RuleBase" id="RU003800"/>
    </source>
</evidence>
<dbReference type="SUPFAM" id="SSF56024">
    <property type="entry name" value="Phospholipase D/nuclease"/>
    <property type="match status" value="2"/>
</dbReference>
<dbReference type="InterPro" id="IPR024953">
    <property type="entry name" value="PP_kinase_middle"/>
</dbReference>
<proteinExistence type="inferred from homology"/>
<evidence type="ECO:0000259" key="10">
    <source>
        <dbReference type="Pfam" id="PF13090"/>
    </source>
</evidence>
<evidence type="ECO:0000256" key="3">
    <source>
        <dbReference type="ARBA" id="ARBA00022741"/>
    </source>
</evidence>
<feature type="binding site" evidence="6">
    <location>
        <position position="46"/>
    </location>
    <ligand>
        <name>ATP</name>
        <dbReference type="ChEBI" id="CHEBI:30616"/>
    </ligand>
</feature>
<dbReference type="InterPro" id="IPR036830">
    <property type="entry name" value="PP_kinase_middle_dom_sf"/>
</dbReference>
<dbReference type="Pfam" id="PF02503">
    <property type="entry name" value="PP_kinase"/>
    <property type="match status" value="1"/>
</dbReference>
<dbReference type="InterPro" id="IPR003414">
    <property type="entry name" value="PP_kinase"/>
</dbReference>
<keyword evidence="5 6" id="KW-0067">ATP-binding</keyword>
<dbReference type="RefSeq" id="WP_088454304.1">
    <property type="nucleotide sequence ID" value="NZ_JACHXO010000007.1"/>
</dbReference>
<feature type="binding site" evidence="6">
    <location>
        <position position="372"/>
    </location>
    <ligand>
        <name>Mg(2+)</name>
        <dbReference type="ChEBI" id="CHEBI:18420"/>
    </ligand>
</feature>
<protein>
    <recommendedName>
        <fullName evidence="6 7">Polyphosphate kinase</fullName>
        <ecNumber evidence="6 7">2.7.4.1</ecNumber>
    </recommendedName>
    <alternativeName>
        <fullName evidence="6">ATP-polyphosphate phosphotransferase</fullName>
    </alternativeName>
    <alternativeName>
        <fullName evidence="6">Polyphosphoric acid kinase</fullName>
    </alternativeName>
</protein>
<dbReference type="PIRSF" id="PIRSF015589">
    <property type="entry name" value="PP_kinase"/>
    <property type="match status" value="1"/>
</dbReference>
<evidence type="ECO:0000259" key="11">
    <source>
        <dbReference type="Pfam" id="PF17941"/>
    </source>
</evidence>
<gene>
    <name evidence="6" type="primary">ppk</name>
    <name evidence="12" type="ORF">FHS28_003644</name>
</gene>
<comment type="function">
    <text evidence="6 7">Catalyzes the reversible transfer of the terminal phosphate of ATP to form a long-chain polyphosphate (polyP).</text>
</comment>
<comment type="PTM">
    <text evidence="6 7">An intermediate of this reaction is the autophosphorylated ppk in which a phosphate is covalently linked to a histidine residue through a N-P bond.</text>
</comment>
<dbReference type="NCBIfam" id="TIGR03705">
    <property type="entry name" value="poly_P_kin"/>
    <property type="match status" value="1"/>
</dbReference>
<dbReference type="Proteomes" id="UP000574369">
    <property type="component" value="Unassembled WGS sequence"/>
</dbReference>
<dbReference type="Gene3D" id="3.30.1840.10">
    <property type="entry name" value="Polyphosphate kinase middle domain"/>
    <property type="match status" value="1"/>
</dbReference>
<keyword evidence="13" id="KW-1185">Reference proteome</keyword>
<feature type="binding site" evidence="6">
    <location>
        <position position="465"/>
    </location>
    <ligand>
        <name>ATP</name>
        <dbReference type="ChEBI" id="CHEBI:30616"/>
    </ligand>
</feature>
<dbReference type="EMBL" id="JACHXO010000007">
    <property type="protein sequence ID" value="MBB3196232.1"/>
    <property type="molecule type" value="Genomic_DNA"/>
</dbReference>
<feature type="binding site" evidence="6">
    <location>
        <position position="402"/>
    </location>
    <ligand>
        <name>Mg(2+)</name>
        <dbReference type="ChEBI" id="CHEBI:18420"/>
    </ligand>
</feature>
<evidence type="ECO:0000256" key="4">
    <source>
        <dbReference type="ARBA" id="ARBA00022777"/>
    </source>
</evidence>
<dbReference type="NCBIfam" id="NF003918">
    <property type="entry name" value="PRK05443.1-2"/>
    <property type="match status" value="1"/>
</dbReference>
<dbReference type="HAMAP" id="MF_00347">
    <property type="entry name" value="Polyphosphate_kinase"/>
    <property type="match status" value="1"/>
</dbReference>
<feature type="domain" description="Polyphosphate kinase C-terminal" evidence="11">
    <location>
        <begin position="331"/>
        <end position="492"/>
    </location>
</feature>
<name>A0ABR6GVU5_9BURK</name>
<dbReference type="InterPro" id="IPR036832">
    <property type="entry name" value="PPK_N_dom_sf"/>
</dbReference>
<keyword evidence="6" id="KW-0460">Magnesium</keyword>
<evidence type="ECO:0000256" key="6">
    <source>
        <dbReference type="HAMAP-Rule" id="MF_00347"/>
    </source>
</evidence>
<evidence type="ECO:0000259" key="9">
    <source>
        <dbReference type="Pfam" id="PF13089"/>
    </source>
</evidence>
<dbReference type="Pfam" id="PF17941">
    <property type="entry name" value="PP_kinase_C_1"/>
    <property type="match status" value="1"/>
</dbReference>
<comment type="caution">
    <text evidence="12">The sequence shown here is derived from an EMBL/GenBank/DDBJ whole genome shotgun (WGS) entry which is preliminary data.</text>
</comment>
<comment type="cofactor">
    <cofactor evidence="6">
        <name>Mg(2+)</name>
        <dbReference type="ChEBI" id="CHEBI:18420"/>
    </cofactor>
</comment>
<dbReference type="EC" id="2.7.4.1" evidence="6 7"/>
<dbReference type="GO" id="GO:0008976">
    <property type="term" value="F:polyphosphate kinase activity"/>
    <property type="evidence" value="ECO:0007669"/>
    <property type="project" value="UniProtKB-EC"/>
</dbReference>
<dbReference type="Gene3D" id="3.30.870.10">
    <property type="entry name" value="Endonuclease Chain A"/>
    <property type="match status" value="2"/>
</dbReference>
<dbReference type="PANTHER" id="PTHR30218">
    <property type="entry name" value="POLYPHOSPHATE KINASE"/>
    <property type="match status" value="1"/>
</dbReference>
<evidence type="ECO:0000313" key="13">
    <source>
        <dbReference type="Proteomes" id="UP000574369"/>
    </source>
</evidence>
<dbReference type="Pfam" id="PF13090">
    <property type="entry name" value="PP_kinase_C"/>
    <property type="match status" value="1"/>
</dbReference>
<dbReference type="Gene3D" id="1.20.58.310">
    <property type="entry name" value="Polyphosphate kinase N-terminal domain"/>
    <property type="match status" value="1"/>
</dbReference>
<dbReference type="InterPro" id="IPR025200">
    <property type="entry name" value="PPK_C_dom2"/>
</dbReference>
<evidence type="ECO:0000256" key="2">
    <source>
        <dbReference type="ARBA" id="ARBA00022679"/>
    </source>
</evidence>
<evidence type="ECO:0000259" key="8">
    <source>
        <dbReference type="Pfam" id="PF02503"/>
    </source>
</evidence>
<feature type="binding site" evidence="6">
    <location>
        <position position="561"/>
    </location>
    <ligand>
        <name>ATP</name>
        <dbReference type="ChEBI" id="CHEBI:30616"/>
    </ligand>
</feature>
<reference evidence="12 13" key="1">
    <citation type="submission" date="2020-08" db="EMBL/GenBank/DDBJ databases">
        <title>Genomic Encyclopedia of Type Strains, Phase III (KMG-III): the genomes of soil and plant-associated and newly described type strains.</title>
        <authorList>
            <person name="Whitman W."/>
        </authorList>
    </citation>
    <scope>NUCLEOTIDE SEQUENCE [LARGE SCALE GENOMIC DNA]</scope>
    <source>
        <strain evidence="12 13">CECT 7247</strain>
    </source>
</reference>
<keyword evidence="1 6" id="KW-0597">Phosphoprotein</keyword>
<dbReference type="InterPro" id="IPR025198">
    <property type="entry name" value="PPK_N_dom"/>
</dbReference>
<feature type="domain" description="Polyphosphate kinase N-terminal" evidence="9">
    <location>
        <begin position="9"/>
        <end position="107"/>
    </location>
</feature>
<feature type="binding site" evidence="6">
    <location>
        <position position="589"/>
    </location>
    <ligand>
        <name>ATP</name>
        <dbReference type="ChEBI" id="CHEBI:30616"/>
    </ligand>
</feature>